<feature type="compositionally biased region" description="Basic and acidic residues" evidence="17">
    <location>
        <begin position="532"/>
        <end position="542"/>
    </location>
</feature>
<organism evidence="21 22">
    <name type="scientific">Littorina saxatilis</name>
    <dbReference type="NCBI Taxonomy" id="31220"/>
    <lineage>
        <taxon>Eukaryota</taxon>
        <taxon>Metazoa</taxon>
        <taxon>Spiralia</taxon>
        <taxon>Lophotrochozoa</taxon>
        <taxon>Mollusca</taxon>
        <taxon>Gastropoda</taxon>
        <taxon>Caenogastropoda</taxon>
        <taxon>Littorinimorpha</taxon>
        <taxon>Littorinoidea</taxon>
        <taxon>Littorinidae</taxon>
        <taxon>Littorina</taxon>
    </lineage>
</organism>
<evidence type="ECO:0000256" key="14">
    <source>
        <dbReference type="PROSITE-ProRule" id="PRU00023"/>
    </source>
</evidence>
<evidence type="ECO:0000259" key="19">
    <source>
        <dbReference type="PROSITE" id="PS50135"/>
    </source>
</evidence>
<comment type="caution">
    <text evidence="21">The sequence shown here is derived from an EMBL/GenBank/DDBJ whole genome shotgun (WGS) entry which is preliminary data.</text>
</comment>
<evidence type="ECO:0000313" key="21">
    <source>
        <dbReference type="EMBL" id="KAK7093296.1"/>
    </source>
</evidence>
<feature type="repeat" description="ANK" evidence="14">
    <location>
        <begin position="666"/>
        <end position="698"/>
    </location>
</feature>
<dbReference type="InterPro" id="IPR013083">
    <property type="entry name" value="Znf_RING/FYVE/PHD"/>
</dbReference>
<gene>
    <name evidence="21" type="ORF">V1264_007075</name>
</gene>
<sequence length="1033" mass="111139">MSVSGLRVLRGPDWRGGDTDGGEGHVGTVIELLGNSTVRVLWDMGQESTCSAGHDGKFEIRVLDTAQIGVCHPGATCAECEDTDFYGMLWRCQLCAGCDLCPLCYHDDKHDLRHQFLRIDAPGMEGKPVPKRKTSVKNRALGMFPGSKVTKGKDWQWGDQDGGQESEGEVKGYENVSPNSSRNFVKVQWPNGIVNTYRLGFDGSVDLTCVEEEVGPYFYRDHLPVLDTTTLFPPESTSTESTSTTQNYEHVAATSEPAAASDHSQGDNSTHVPSETDDTISSETSDSGANKPYGSRANKTNGEASLTESWRKKDSGIVVDGERDSRDNSTVQISEGRPSQSKLSGLVAASSSLSEASAGTREATLITKAASSGDGDQAEGEVGTDDSEKETFVAGDTVAIKVSENMLIELQADNEGFEEEMAKEIGRTGKVASLTQGGSVSVSFASGTYALHPATLAKVTDIRAGSTVRIRDSEEEVKILNTRVGWKAEMSATLGKAGRVLNIDSDGDVLVSFGRHRFLFAPACCVPAPHTKPDSLRVESDGKVPPITTSQPPGHNKTTSDSDETVAASKKKNEEMFRMLKERIRSEEGSRSTFRGRGDIRALLSAVTKGDHSAVRQICLADTSLVEQEHNNVTALLLACAHGTSHIQVVTTLLEVGANVNHGLPPFRTPLYACTEGKSEELMELLIEAGADLFAVDENCRNYLHFTAAFGMPRSIRVLASRGLDVNIKDDHGNSPLHVAIDHFKAESVEALVKLDSADLRVTNKRGFPALHWACLRDNARAVELILARDKSQVDEKFHGKHSPLHIAANNEHDECIRVLVIAGGANVNVQSFPGSGYSPLHLACVKTRFKASEALLEMGADPNVQDRDGDTPLHLIIGGRHKTNIETPEGQQECQIRIAIACMLISNGACIDVENNKGRNALTYGLAPVKEGVRRFLEHNPQLVKRKGNISSSTGSPQTLFPSLLAAKGDGDLKEALKGVGLPCGVCGASKADVTLLPCQHKCVCSTCSVKVTLCPLCDEEVKDKEVTGPDN</sequence>
<feature type="domain" description="RING-type" evidence="18">
    <location>
        <begin position="985"/>
        <end position="1020"/>
    </location>
</feature>
<protein>
    <recommendedName>
        <fullName evidence="4">RING-type E3 ubiquitin transferase</fullName>
        <ecNumber evidence="4">2.3.2.27</ecNumber>
    </recommendedName>
</protein>
<feature type="repeat" description="ANK" evidence="14">
    <location>
        <begin position="699"/>
        <end position="731"/>
    </location>
</feature>
<dbReference type="Gene3D" id="1.25.40.20">
    <property type="entry name" value="Ankyrin repeat-containing domain"/>
    <property type="match status" value="2"/>
</dbReference>
<evidence type="ECO:0000256" key="7">
    <source>
        <dbReference type="ARBA" id="ARBA00022723"/>
    </source>
</evidence>
<dbReference type="SMART" id="SM00248">
    <property type="entry name" value="ANK"/>
    <property type="match status" value="8"/>
</dbReference>
<feature type="repeat" description="ANK" evidence="14">
    <location>
        <begin position="631"/>
        <end position="661"/>
    </location>
</feature>
<comment type="subcellular location">
    <subcellularLocation>
        <location evidence="2">Cytoplasm</location>
    </subcellularLocation>
</comment>
<dbReference type="Pfam" id="PF06701">
    <property type="entry name" value="MIB_HERC2"/>
    <property type="match status" value="2"/>
</dbReference>
<comment type="catalytic activity">
    <reaction evidence="1">
        <text>S-ubiquitinyl-[E2 ubiquitin-conjugating enzyme]-L-cysteine + [acceptor protein]-L-lysine = [E2 ubiquitin-conjugating enzyme]-L-cysteine + N(6)-ubiquitinyl-[acceptor protein]-L-lysine.</text>
        <dbReference type="EC" id="2.3.2.27"/>
    </reaction>
</comment>
<feature type="compositionally biased region" description="Acidic residues" evidence="17">
    <location>
        <begin position="376"/>
        <end position="387"/>
    </location>
</feature>
<keyword evidence="22" id="KW-1185">Reference proteome</keyword>
<feature type="domain" description="ZZ-type" evidence="19">
    <location>
        <begin position="72"/>
        <end position="124"/>
    </location>
</feature>
<evidence type="ECO:0000256" key="1">
    <source>
        <dbReference type="ARBA" id="ARBA00000900"/>
    </source>
</evidence>
<dbReference type="SUPFAM" id="SSF48403">
    <property type="entry name" value="Ankyrin repeat"/>
    <property type="match status" value="1"/>
</dbReference>
<dbReference type="PROSITE" id="PS50297">
    <property type="entry name" value="ANK_REP_REGION"/>
    <property type="match status" value="3"/>
</dbReference>
<dbReference type="Pfam" id="PF12796">
    <property type="entry name" value="Ank_2"/>
    <property type="match status" value="2"/>
</dbReference>
<evidence type="ECO:0000256" key="9">
    <source>
        <dbReference type="ARBA" id="ARBA00022771"/>
    </source>
</evidence>
<feature type="repeat" description="ANK" evidence="14">
    <location>
        <begin position="800"/>
        <end position="833"/>
    </location>
</feature>
<comment type="pathway">
    <text evidence="3">Protein modification; protein ubiquitination.</text>
</comment>
<feature type="region of interest" description="Disordered" evidence="17">
    <location>
        <begin position="149"/>
        <end position="178"/>
    </location>
</feature>
<dbReference type="EC" id="2.3.2.27" evidence="4"/>
<evidence type="ECO:0000256" key="8">
    <source>
        <dbReference type="ARBA" id="ARBA00022737"/>
    </source>
</evidence>
<accession>A0AAN9AU26</accession>
<feature type="domain" description="MIB/HERC2" evidence="20">
    <location>
        <begin position="135"/>
        <end position="213"/>
    </location>
</feature>
<dbReference type="PROSITE" id="PS50135">
    <property type="entry name" value="ZF_ZZ_2"/>
    <property type="match status" value="1"/>
</dbReference>
<evidence type="ECO:0000256" key="12">
    <source>
        <dbReference type="ARBA" id="ARBA00022976"/>
    </source>
</evidence>
<evidence type="ECO:0000256" key="16">
    <source>
        <dbReference type="SAM" id="Coils"/>
    </source>
</evidence>
<evidence type="ECO:0000256" key="17">
    <source>
        <dbReference type="SAM" id="MobiDB-lite"/>
    </source>
</evidence>
<dbReference type="EMBL" id="JBAMIC010000019">
    <property type="protein sequence ID" value="KAK7093296.1"/>
    <property type="molecule type" value="Genomic_DNA"/>
</dbReference>
<dbReference type="PROSITE" id="PS51416">
    <property type="entry name" value="MIB_HERC2"/>
    <property type="match status" value="2"/>
</dbReference>
<feature type="repeat" description="ANK" evidence="14">
    <location>
        <begin position="836"/>
        <end position="868"/>
    </location>
</feature>
<feature type="region of interest" description="Disordered" evidence="17">
    <location>
        <begin position="254"/>
        <end position="346"/>
    </location>
</feature>
<evidence type="ECO:0000256" key="11">
    <source>
        <dbReference type="ARBA" id="ARBA00022833"/>
    </source>
</evidence>
<evidence type="ECO:0000256" key="15">
    <source>
        <dbReference type="PROSITE-ProRule" id="PRU00228"/>
    </source>
</evidence>
<dbReference type="InterPro" id="IPR037252">
    <property type="entry name" value="Mib_Herc2_sf"/>
</dbReference>
<dbReference type="SUPFAM" id="SSF57850">
    <property type="entry name" value="RING/U-box"/>
    <property type="match status" value="1"/>
</dbReference>
<evidence type="ECO:0000256" key="5">
    <source>
        <dbReference type="ARBA" id="ARBA00022490"/>
    </source>
</evidence>
<evidence type="ECO:0000256" key="2">
    <source>
        <dbReference type="ARBA" id="ARBA00004496"/>
    </source>
</evidence>
<feature type="compositionally biased region" description="Polar residues" evidence="17">
    <location>
        <begin position="297"/>
        <end position="308"/>
    </location>
</feature>
<evidence type="ECO:0000313" key="22">
    <source>
        <dbReference type="Proteomes" id="UP001374579"/>
    </source>
</evidence>
<dbReference type="InterPro" id="IPR000433">
    <property type="entry name" value="Znf_ZZ"/>
</dbReference>
<feature type="compositionally biased region" description="Polar residues" evidence="17">
    <location>
        <begin position="547"/>
        <end position="559"/>
    </location>
</feature>
<evidence type="ECO:0000256" key="3">
    <source>
        <dbReference type="ARBA" id="ARBA00004906"/>
    </source>
</evidence>
<dbReference type="Pfam" id="PF18346">
    <property type="entry name" value="SH3_15"/>
    <property type="match status" value="2"/>
</dbReference>
<dbReference type="GO" id="GO:0061630">
    <property type="term" value="F:ubiquitin protein ligase activity"/>
    <property type="evidence" value="ECO:0007669"/>
    <property type="project" value="UniProtKB-EC"/>
</dbReference>
<dbReference type="PANTHER" id="PTHR24202:SF4">
    <property type="entry name" value="E3 UBIQUITIN-PROTEIN LIGASE MIB2-RELATED"/>
    <property type="match status" value="1"/>
</dbReference>
<dbReference type="GO" id="GO:0016567">
    <property type="term" value="P:protein ubiquitination"/>
    <property type="evidence" value="ECO:0007669"/>
    <property type="project" value="InterPro"/>
</dbReference>
<dbReference type="Pfam" id="PF13920">
    <property type="entry name" value="zf-C3HC4_3"/>
    <property type="match status" value="1"/>
</dbReference>
<name>A0AAN9AU26_9CAEN</name>
<reference evidence="21 22" key="1">
    <citation type="submission" date="2024-02" db="EMBL/GenBank/DDBJ databases">
        <title>Chromosome-scale genome assembly of the rough periwinkle Littorina saxatilis.</title>
        <authorList>
            <person name="De Jode A."/>
            <person name="Faria R."/>
            <person name="Formenti G."/>
            <person name="Sims Y."/>
            <person name="Smith T.P."/>
            <person name="Tracey A."/>
            <person name="Wood J.M.D."/>
            <person name="Zagrodzka Z.B."/>
            <person name="Johannesson K."/>
            <person name="Butlin R.K."/>
            <person name="Leder E.H."/>
        </authorList>
    </citation>
    <scope>NUCLEOTIDE SEQUENCE [LARGE SCALE GENOMIC DNA]</scope>
    <source>
        <strain evidence="21">Snail1</strain>
        <tissue evidence="21">Muscle</tissue>
    </source>
</reference>
<feature type="compositionally biased region" description="Polar residues" evidence="17">
    <location>
        <begin position="262"/>
        <end position="273"/>
    </location>
</feature>
<feature type="compositionally biased region" description="Basic and acidic residues" evidence="17">
    <location>
        <begin position="309"/>
        <end position="327"/>
    </location>
</feature>
<keyword evidence="5" id="KW-0963">Cytoplasm</keyword>
<evidence type="ECO:0000259" key="20">
    <source>
        <dbReference type="PROSITE" id="PS51416"/>
    </source>
</evidence>
<evidence type="ECO:0000256" key="4">
    <source>
        <dbReference type="ARBA" id="ARBA00012483"/>
    </source>
</evidence>
<dbReference type="Gene3D" id="3.30.60.90">
    <property type="match status" value="1"/>
</dbReference>
<dbReference type="PANTHER" id="PTHR24202">
    <property type="entry name" value="E3 UBIQUITIN-PROTEIN LIGASE MIB2"/>
    <property type="match status" value="1"/>
</dbReference>
<keyword evidence="16" id="KW-0175">Coiled coil</keyword>
<evidence type="ECO:0000256" key="13">
    <source>
        <dbReference type="ARBA" id="ARBA00023043"/>
    </source>
</evidence>
<dbReference type="SUPFAM" id="SSF159034">
    <property type="entry name" value="Mib/herc2 domain-like"/>
    <property type="match status" value="2"/>
</dbReference>
<feature type="coiled-coil region" evidence="16">
    <location>
        <begin position="400"/>
        <end position="427"/>
    </location>
</feature>
<dbReference type="Proteomes" id="UP001374579">
    <property type="component" value="Unassembled WGS sequence"/>
</dbReference>
<evidence type="ECO:0000256" key="10">
    <source>
        <dbReference type="ARBA" id="ARBA00022786"/>
    </source>
</evidence>
<keyword evidence="6" id="KW-0808">Transferase</keyword>
<feature type="domain" description="MIB/HERC2" evidence="20">
    <location>
        <begin position="1"/>
        <end position="66"/>
    </location>
</feature>
<keyword evidence="10" id="KW-0833">Ubl conjugation pathway</keyword>
<keyword evidence="13 14" id="KW-0040">ANK repeat</keyword>
<keyword evidence="11" id="KW-0862">Zinc</keyword>
<dbReference type="AlphaFoldDB" id="A0AAN9AU26"/>
<dbReference type="InterPro" id="IPR040847">
    <property type="entry name" value="SH3_15"/>
</dbReference>
<dbReference type="GO" id="GO:0007219">
    <property type="term" value="P:Notch signaling pathway"/>
    <property type="evidence" value="ECO:0007669"/>
    <property type="project" value="UniProtKB-KW"/>
</dbReference>
<proteinExistence type="predicted"/>
<dbReference type="PROSITE" id="PS50089">
    <property type="entry name" value="ZF_RING_2"/>
    <property type="match status" value="1"/>
</dbReference>
<dbReference type="InterPro" id="IPR001841">
    <property type="entry name" value="Znf_RING"/>
</dbReference>
<feature type="region of interest" description="Disordered" evidence="17">
    <location>
        <begin position="368"/>
        <end position="387"/>
    </location>
</feature>
<keyword evidence="7" id="KW-0479">Metal-binding</keyword>
<dbReference type="Gene3D" id="2.30.30.40">
    <property type="entry name" value="SH3 Domains"/>
    <property type="match status" value="2"/>
</dbReference>
<dbReference type="InterPro" id="IPR043145">
    <property type="entry name" value="Znf_ZZ_sf"/>
</dbReference>
<dbReference type="GO" id="GO:0005737">
    <property type="term" value="C:cytoplasm"/>
    <property type="evidence" value="ECO:0007669"/>
    <property type="project" value="UniProtKB-SubCell"/>
</dbReference>
<dbReference type="InterPro" id="IPR010606">
    <property type="entry name" value="Mib_Herc2"/>
</dbReference>
<dbReference type="PROSITE" id="PS50088">
    <property type="entry name" value="ANK_REPEAT"/>
    <property type="match status" value="5"/>
</dbReference>
<dbReference type="Gene3D" id="3.30.40.10">
    <property type="entry name" value="Zinc/RING finger domain, C3HC4 (zinc finger)"/>
    <property type="match status" value="1"/>
</dbReference>
<keyword evidence="12" id="KW-0914">Notch signaling pathway</keyword>
<dbReference type="InterPro" id="IPR036770">
    <property type="entry name" value="Ankyrin_rpt-contain_sf"/>
</dbReference>
<dbReference type="GO" id="GO:0008270">
    <property type="term" value="F:zinc ion binding"/>
    <property type="evidence" value="ECO:0007669"/>
    <property type="project" value="UniProtKB-KW"/>
</dbReference>
<keyword evidence="9 15" id="KW-0863">Zinc-finger</keyword>
<dbReference type="InterPro" id="IPR002110">
    <property type="entry name" value="Ankyrin_rpt"/>
</dbReference>
<evidence type="ECO:0000259" key="18">
    <source>
        <dbReference type="PROSITE" id="PS50089"/>
    </source>
</evidence>
<evidence type="ECO:0000256" key="6">
    <source>
        <dbReference type="ARBA" id="ARBA00022679"/>
    </source>
</evidence>
<feature type="compositionally biased region" description="Polar residues" evidence="17">
    <location>
        <begin position="328"/>
        <end position="340"/>
    </location>
</feature>
<keyword evidence="8" id="KW-0677">Repeat</keyword>
<feature type="region of interest" description="Disordered" evidence="17">
    <location>
        <begin position="532"/>
        <end position="569"/>
    </location>
</feature>